<feature type="compositionally biased region" description="Pro residues" evidence="1">
    <location>
        <begin position="50"/>
        <end position="68"/>
    </location>
</feature>
<dbReference type="STRING" id="4795.A0A225VMP7"/>
<dbReference type="InterPro" id="IPR043153">
    <property type="entry name" value="DENN_C"/>
</dbReference>
<dbReference type="InterPro" id="IPR051942">
    <property type="entry name" value="DENN_domain_containing_2"/>
</dbReference>
<gene>
    <name evidence="3" type="ORF">PHMEG_00021112</name>
</gene>
<name>A0A225VMP7_9STRA</name>
<keyword evidence="4" id="KW-1185">Reference proteome</keyword>
<dbReference type="Gene3D" id="3.30.450.200">
    <property type="match status" value="1"/>
</dbReference>
<feature type="region of interest" description="Disordered" evidence="1">
    <location>
        <begin position="42"/>
        <end position="68"/>
    </location>
</feature>
<evidence type="ECO:0000313" key="4">
    <source>
        <dbReference type="Proteomes" id="UP000198211"/>
    </source>
</evidence>
<evidence type="ECO:0000313" key="3">
    <source>
        <dbReference type="EMBL" id="OWZ06612.1"/>
    </source>
</evidence>
<dbReference type="InterPro" id="IPR001194">
    <property type="entry name" value="cDENN_dom"/>
</dbReference>
<feature type="compositionally biased region" description="Polar residues" evidence="1">
    <location>
        <begin position="1"/>
        <end position="13"/>
    </location>
</feature>
<dbReference type="AlphaFoldDB" id="A0A225VMP7"/>
<proteinExistence type="predicted"/>
<organism evidence="3 4">
    <name type="scientific">Phytophthora megakarya</name>
    <dbReference type="NCBI Taxonomy" id="4795"/>
    <lineage>
        <taxon>Eukaryota</taxon>
        <taxon>Sar</taxon>
        <taxon>Stramenopiles</taxon>
        <taxon>Oomycota</taxon>
        <taxon>Peronosporomycetes</taxon>
        <taxon>Peronosporales</taxon>
        <taxon>Peronosporaceae</taxon>
        <taxon>Phytophthora</taxon>
    </lineage>
</organism>
<dbReference type="PROSITE" id="PS50211">
    <property type="entry name" value="DENN"/>
    <property type="match status" value="1"/>
</dbReference>
<dbReference type="OrthoDB" id="6019893at2759"/>
<reference evidence="4" key="1">
    <citation type="submission" date="2017-03" db="EMBL/GenBank/DDBJ databases">
        <title>Phytopthora megakarya and P. palmivora, two closely related causual agents of cacao black pod achieved similar genome size and gene model numbers by different mechanisms.</title>
        <authorList>
            <person name="Ali S."/>
            <person name="Shao J."/>
            <person name="Larry D.J."/>
            <person name="Kronmiller B."/>
            <person name="Shen D."/>
            <person name="Strem M.D."/>
            <person name="Melnick R.L."/>
            <person name="Guiltinan M.J."/>
            <person name="Tyler B.M."/>
            <person name="Meinhardt L.W."/>
            <person name="Bailey B.A."/>
        </authorList>
    </citation>
    <scope>NUCLEOTIDE SEQUENCE [LARGE SCALE GENOMIC DNA]</scope>
    <source>
        <strain evidence="4">zdho120</strain>
    </source>
</reference>
<dbReference type="InterPro" id="IPR037516">
    <property type="entry name" value="Tripartite_DENN"/>
</dbReference>
<feature type="compositionally biased region" description="Acidic residues" evidence="1">
    <location>
        <begin position="540"/>
        <end position="557"/>
    </location>
</feature>
<evidence type="ECO:0000259" key="2">
    <source>
        <dbReference type="PROSITE" id="PS50211"/>
    </source>
</evidence>
<dbReference type="Proteomes" id="UP000198211">
    <property type="component" value="Unassembled WGS sequence"/>
</dbReference>
<feature type="region of interest" description="Disordered" evidence="1">
    <location>
        <begin position="536"/>
        <end position="557"/>
    </location>
</feature>
<accession>A0A225VMP7</accession>
<dbReference type="Pfam" id="PF02141">
    <property type="entry name" value="DENN"/>
    <property type="match status" value="1"/>
</dbReference>
<dbReference type="SMART" id="SM00799">
    <property type="entry name" value="DENN"/>
    <property type="match status" value="1"/>
</dbReference>
<comment type="caution">
    <text evidence="3">The sequence shown here is derived from an EMBL/GenBank/DDBJ whole genome shotgun (WGS) entry which is preliminary data.</text>
</comment>
<dbReference type="EMBL" id="NBNE01003887">
    <property type="protein sequence ID" value="OWZ06612.1"/>
    <property type="molecule type" value="Genomic_DNA"/>
</dbReference>
<dbReference type="PANTHER" id="PTHR15288:SF0">
    <property type="entry name" value="UDENN DOMAIN-CONTAINING PROTEIN"/>
    <property type="match status" value="1"/>
</dbReference>
<feature type="domain" description="UDENN" evidence="2">
    <location>
        <begin position="56"/>
        <end position="542"/>
    </location>
</feature>
<dbReference type="PANTHER" id="PTHR15288">
    <property type="entry name" value="DENN DOMAIN-CONTAINING PROTEIN 2"/>
    <property type="match status" value="1"/>
</dbReference>
<feature type="region of interest" description="Disordered" evidence="1">
    <location>
        <begin position="1"/>
        <end position="20"/>
    </location>
</feature>
<sequence>MWSLKRQSQTILDNVNEDRVPSPLRRAATGFFSNFVPNGLRSGAPSSAPSTPPLPPPAAPVKDNTPPPSPASKLLCVYPPKAGEVQELEGLLEICFPYGEEPPLASDFSLASLKRSLQERHRTYRSLDSTFVLTITSASNPTEVTYAICVRCPLFPENDDNDDPDSKNEETLYLADGPTQCCLCLLSPYPFFGLFFKVLYGIAVLWNTKRREALKARNDKSASDKMAIMLEKPLGMLDFVEVFQGVMERLKDMQIPSMGGWSRMVLSPKVTALAFHRPHNASLAVERRHLLLEYAAPTLFGLLSVDQVLFLLGCLCSERKVLVVSDHVNIVSSCVLALITLLHPLQWAGPVITVLPPRLDELLEAPVPLIAGRVSINSASICNFSTLDRPMKDVIEMNMDQNSLHMHEEDLITYHELKLPECDELVHELDPYSELLFGKHDAPDFPTVQQDEACKIMCARIHHHIESMCALAMADKDGGILIGSDSPDDVFSSFSSPSRGSITRLGAQRRCSAMVADYIHRFQETQMFSMFSLQAHDTQNESDEGEIERDDSEYDGNVDEEYHYDVDGISYEVHSNGNRKD</sequence>
<evidence type="ECO:0000256" key="1">
    <source>
        <dbReference type="SAM" id="MobiDB-lite"/>
    </source>
</evidence>
<protein>
    <recommendedName>
        <fullName evidence="2">UDENN domain-containing protein</fullName>
    </recommendedName>
</protein>
<dbReference type="Gene3D" id="3.40.50.11500">
    <property type="match status" value="1"/>
</dbReference>